<dbReference type="InterPro" id="IPR005084">
    <property type="entry name" value="CBM6"/>
</dbReference>
<dbReference type="SUPFAM" id="SSF51445">
    <property type="entry name" value="(Trans)glycosidases"/>
    <property type="match status" value="1"/>
</dbReference>
<accession>A0ABW4ICD4</accession>
<evidence type="ECO:0000256" key="1">
    <source>
        <dbReference type="SAM" id="SignalP"/>
    </source>
</evidence>
<comment type="caution">
    <text evidence="3">The sequence shown here is derived from an EMBL/GenBank/DDBJ whole genome shotgun (WGS) entry which is preliminary data.</text>
</comment>
<evidence type="ECO:0000313" key="4">
    <source>
        <dbReference type="Proteomes" id="UP001597118"/>
    </source>
</evidence>
<keyword evidence="4" id="KW-1185">Reference proteome</keyword>
<keyword evidence="1" id="KW-0732">Signal</keyword>
<dbReference type="InterPro" id="IPR008979">
    <property type="entry name" value="Galactose-bd-like_sf"/>
</dbReference>
<dbReference type="PANTHER" id="PTHR34154">
    <property type="entry name" value="ALKALI-SENSITIVE LINKAGE PROTEIN 1"/>
    <property type="match status" value="1"/>
</dbReference>
<organism evidence="3 4">
    <name type="scientific">Pseudopedobacter beijingensis</name>
    <dbReference type="NCBI Taxonomy" id="1207056"/>
    <lineage>
        <taxon>Bacteria</taxon>
        <taxon>Pseudomonadati</taxon>
        <taxon>Bacteroidota</taxon>
        <taxon>Sphingobacteriia</taxon>
        <taxon>Sphingobacteriales</taxon>
        <taxon>Sphingobacteriaceae</taxon>
        <taxon>Pseudopedobacter</taxon>
    </lineage>
</organism>
<dbReference type="InterPro" id="IPR053183">
    <property type="entry name" value="ASL1"/>
</dbReference>
<dbReference type="RefSeq" id="WP_379662777.1">
    <property type="nucleotide sequence ID" value="NZ_JBHUDG010000016.1"/>
</dbReference>
<dbReference type="InterPro" id="IPR017853">
    <property type="entry name" value="GH"/>
</dbReference>
<reference evidence="4" key="1">
    <citation type="journal article" date="2019" name="Int. J. Syst. Evol. Microbiol.">
        <title>The Global Catalogue of Microorganisms (GCM) 10K type strain sequencing project: providing services to taxonomists for standard genome sequencing and annotation.</title>
        <authorList>
            <consortium name="The Broad Institute Genomics Platform"/>
            <consortium name="The Broad Institute Genome Sequencing Center for Infectious Disease"/>
            <person name="Wu L."/>
            <person name="Ma J."/>
        </authorList>
    </citation>
    <scope>NUCLEOTIDE SEQUENCE [LARGE SCALE GENOMIC DNA]</scope>
    <source>
        <strain evidence="4">CCUG 53762</strain>
    </source>
</reference>
<dbReference type="Pfam" id="PF03422">
    <property type="entry name" value="CBM_6"/>
    <property type="match status" value="1"/>
</dbReference>
<dbReference type="CDD" id="cd04080">
    <property type="entry name" value="CBM6_cellulase-like"/>
    <property type="match status" value="1"/>
</dbReference>
<dbReference type="InterPro" id="IPR024655">
    <property type="entry name" value="Asl1_glyco_hydro_catalytic"/>
</dbReference>
<dbReference type="EMBL" id="JBHUDG010000016">
    <property type="protein sequence ID" value="MFD1630400.1"/>
    <property type="molecule type" value="Genomic_DNA"/>
</dbReference>
<gene>
    <name evidence="3" type="ORF">ACFSAH_10960</name>
</gene>
<feature type="chain" id="PRO_5047030346" evidence="1">
    <location>
        <begin position="23"/>
        <end position="435"/>
    </location>
</feature>
<dbReference type="Gene3D" id="3.20.20.80">
    <property type="entry name" value="Glycosidases"/>
    <property type="match status" value="1"/>
</dbReference>
<evidence type="ECO:0000313" key="3">
    <source>
        <dbReference type="EMBL" id="MFD1630400.1"/>
    </source>
</evidence>
<dbReference type="PANTHER" id="PTHR34154:SF3">
    <property type="entry name" value="ALKALI-SENSITIVE LINKAGE PROTEIN 1"/>
    <property type="match status" value="1"/>
</dbReference>
<dbReference type="Pfam" id="PF11790">
    <property type="entry name" value="Glyco_hydro_cc"/>
    <property type="match status" value="1"/>
</dbReference>
<proteinExistence type="predicted"/>
<evidence type="ECO:0000259" key="2">
    <source>
        <dbReference type="PROSITE" id="PS51175"/>
    </source>
</evidence>
<protein>
    <submittedName>
        <fullName evidence="3">Cellulase family glycosylhydrolase</fullName>
    </submittedName>
</protein>
<dbReference type="Proteomes" id="UP001597118">
    <property type="component" value="Unassembled WGS sequence"/>
</dbReference>
<sequence>MKKIISNVALLSILFTVFSACKKNNSQPQEEEEVVKVSSLQNRSEKRGVSYGFQLMEDVDLLAPGTSWFYNWANDISSELDVATSAKGMEFFPMTWNGNFSKDKIRAYKQKHPECEYILAYNEPNLTDQANMTPQQAAAIFPEVKALADELNMKIISPAMNYGTLVGYSDPIKWLDEFFELVPLSNFDGIALHCYMATPSAFKSYVRMFKKYGKPIWMTEFCAWENSISSVTQQMRYMNDVVNYMEANPDVYRYAWFIPRNTGSVESYPFMQLLTKTKPYTLTDLGKVYINMSTFDKSVYYTKGNAFSAAHYVALNSTMSASQEGWQSSVSVRPTTDISGTLEVYRFLTDQWMEYQIDVPADGMYKLDLRRASYTDASIEISVNGIALKTLSLSKTGEDNVWETTETEISLNKGKHTLRLKVASGNICLNWLRFR</sequence>
<feature type="signal peptide" evidence="1">
    <location>
        <begin position="1"/>
        <end position="22"/>
    </location>
</feature>
<dbReference type="PROSITE" id="PS51257">
    <property type="entry name" value="PROKAR_LIPOPROTEIN"/>
    <property type="match status" value="1"/>
</dbReference>
<feature type="domain" description="CBM6" evidence="2">
    <location>
        <begin position="317"/>
        <end position="435"/>
    </location>
</feature>
<dbReference type="SUPFAM" id="SSF49785">
    <property type="entry name" value="Galactose-binding domain-like"/>
    <property type="match status" value="1"/>
</dbReference>
<dbReference type="PROSITE" id="PS51175">
    <property type="entry name" value="CBM6"/>
    <property type="match status" value="1"/>
</dbReference>
<dbReference type="Gene3D" id="2.60.120.260">
    <property type="entry name" value="Galactose-binding domain-like"/>
    <property type="match status" value="1"/>
</dbReference>
<name>A0ABW4ICD4_9SPHI</name>